<comment type="caution">
    <text evidence="6">The sequence shown here is derived from an EMBL/GenBank/DDBJ whole genome shotgun (WGS) entry which is preliminary data.</text>
</comment>
<evidence type="ECO:0000313" key="7">
    <source>
        <dbReference type="Proteomes" id="UP001183629"/>
    </source>
</evidence>
<evidence type="ECO:0000256" key="2">
    <source>
        <dbReference type="ARBA" id="ARBA00022450"/>
    </source>
</evidence>
<evidence type="ECO:0000256" key="3">
    <source>
        <dbReference type="ARBA" id="ARBA00022553"/>
    </source>
</evidence>
<feature type="compositionally biased region" description="Low complexity" evidence="4">
    <location>
        <begin position="441"/>
        <end position="452"/>
    </location>
</feature>
<evidence type="ECO:0000259" key="5">
    <source>
        <dbReference type="PROSITE" id="PS50075"/>
    </source>
</evidence>
<dbReference type="PROSITE" id="PS50075">
    <property type="entry name" value="CARRIER"/>
    <property type="match status" value="1"/>
</dbReference>
<keyword evidence="3" id="KW-0597">Phosphoprotein</keyword>
<evidence type="ECO:0000256" key="1">
    <source>
        <dbReference type="ARBA" id="ARBA00001957"/>
    </source>
</evidence>
<feature type="region of interest" description="Disordered" evidence="4">
    <location>
        <begin position="1173"/>
        <end position="1286"/>
    </location>
</feature>
<dbReference type="Pfam" id="PF00668">
    <property type="entry name" value="Condensation"/>
    <property type="match status" value="1"/>
</dbReference>
<dbReference type="GO" id="GO:0031177">
    <property type="term" value="F:phosphopantetheine binding"/>
    <property type="evidence" value="ECO:0007669"/>
    <property type="project" value="InterPro"/>
</dbReference>
<gene>
    <name evidence="6" type="ORF">J2S44_007602</name>
</gene>
<feature type="compositionally biased region" description="Low complexity" evidence="4">
    <location>
        <begin position="1046"/>
        <end position="1058"/>
    </location>
</feature>
<dbReference type="GO" id="GO:0008610">
    <property type="term" value="P:lipid biosynthetic process"/>
    <property type="evidence" value="ECO:0007669"/>
    <property type="project" value="UniProtKB-ARBA"/>
</dbReference>
<dbReference type="SUPFAM" id="SSF56801">
    <property type="entry name" value="Acetyl-CoA synthetase-like"/>
    <property type="match status" value="1"/>
</dbReference>
<dbReference type="Gene3D" id="3.40.50.980">
    <property type="match status" value="2"/>
</dbReference>
<dbReference type="Gene3D" id="3.30.300.30">
    <property type="match status" value="1"/>
</dbReference>
<dbReference type="Gene3D" id="3.30.559.30">
    <property type="entry name" value="Nonribosomal peptide synthetase, condensation domain"/>
    <property type="match status" value="1"/>
</dbReference>
<feature type="region of interest" description="Disordered" evidence="4">
    <location>
        <begin position="421"/>
        <end position="457"/>
    </location>
</feature>
<dbReference type="InterPro" id="IPR023213">
    <property type="entry name" value="CAT-like_dom_sf"/>
</dbReference>
<dbReference type="Gene3D" id="2.30.38.10">
    <property type="entry name" value="Luciferase, Domain 3"/>
    <property type="match status" value="1"/>
</dbReference>
<dbReference type="Pfam" id="PF13193">
    <property type="entry name" value="AMP-binding_C"/>
    <property type="match status" value="1"/>
</dbReference>
<dbReference type="InterPro" id="IPR045851">
    <property type="entry name" value="AMP-bd_C_sf"/>
</dbReference>
<dbReference type="EMBL" id="JAVDYC010000001">
    <property type="protein sequence ID" value="MDR7327352.1"/>
    <property type="molecule type" value="Genomic_DNA"/>
</dbReference>
<dbReference type="InterPro" id="IPR036736">
    <property type="entry name" value="ACP-like_sf"/>
</dbReference>
<evidence type="ECO:0000313" key="6">
    <source>
        <dbReference type="EMBL" id="MDR7327352.1"/>
    </source>
</evidence>
<dbReference type="SUPFAM" id="SSF52777">
    <property type="entry name" value="CoA-dependent acyltransferases"/>
    <property type="match status" value="2"/>
</dbReference>
<dbReference type="InterPro" id="IPR025110">
    <property type="entry name" value="AMP-bd_C"/>
</dbReference>
<dbReference type="Pfam" id="PF00501">
    <property type="entry name" value="AMP-binding"/>
    <property type="match status" value="2"/>
</dbReference>
<dbReference type="Pfam" id="PF00550">
    <property type="entry name" value="PP-binding"/>
    <property type="match status" value="1"/>
</dbReference>
<dbReference type="Pfam" id="PF04738">
    <property type="entry name" value="Lant_dehydr_N"/>
    <property type="match status" value="2"/>
</dbReference>
<dbReference type="Gene3D" id="1.10.1200.10">
    <property type="entry name" value="ACP-like"/>
    <property type="match status" value="1"/>
</dbReference>
<dbReference type="SUPFAM" id="SSF47336">
    <property type="entry name" value="ACP-like"/>
    <property type="match status" value="1"/>
</dbReference>
<protein>
    <submittedName>
        <fullName evidence="6">Amino acid adenylation domain-containing protein</fullName>
    </submittedName>
</protein>
<dbReference type="GO" id="GO:0005737">
    <property type="term" value="C:cytoplasm"/>
    <property type="evidence" value="ECO:0007669"/>
    <property type="project" value="TreeGrafter"/>
</dbReference>
<dbReference type="GO" id="GO:0043041">
    <property type="term" value="P:amino acid activation for nonribosomal peptide biosynthetic process"/>
    <property type="evidence" value="ECO:0007669"/>
    <property type="project" value="TreeGrafter"/>
</dbReference>
<dbReference type="PANTHER" id="PTHR45527">
    <property type="entry name" value="NONRIBOSOMAL PEPTIDE SYNTHETASE"/>
    <property type="match status" value="1"/>
</dbReference>
<dbReference type="SMART" id="SM00823">
    <property type="entry name" value="PKS_PP"/>
    <property type="match status" value="1"/>
</dbReference>
<feature type="region of interest" description="Disordered" evidence="4">
    <location>
        <begin position="1041"/>
        <end position="1091"/>
    </location>
</feature>
<dbReference type="CDD" id="cd12117">
    <property type="entry name" value="A_NRPS_Srf_like"/>
    <property type="match status" value="1"/>
</dbReference>
<feature type="domain" description="Carrier" evidence="5">
    <location>
        <begin position="952"/>
        <end position="1027"/>
    </location>
</feature>
<dbReference type="Proteomes" id="UP001183629">
    <property type="component" value="Unassembled WGS sequence"/>
</dbReference>
<dbReference type="InterPro" id="IPR020845">
    <property type="entry name" value="AMP-binding_CS"/>
</dbReference>
<dbReference type="InterPro" id="IPR020806">
    <property type="entry name" value="PKS_PP-bd"/>
</dbReference>
<organism evidence="6 7">
    <name type="scientific">Catenuloplanes niger</name>
    <dbReference type="NCBI Taxonomy" id="587534"/>
    <lineage>
        <taxon>Bacteria</taxon>
        <taxon>Bacillati</taxon>
        <taxon>Actinomycetota</taxon>
        <taxon>Actinomycetes</taxon>
        <taxon>Micromonosporales</taxon>
        <taxon>Micromonosporaceae</taxon>
        <taxon>Catenuloplanes</taxon>
    </lineage>
</organism>
<dbReference type="InterPro" id="IPR006827">
    <property type="entry name" value="Lant_deHydtase_N"/>
</dbReference>
<dbReference type="NCBIfam" id="TIGR01733">
    <property type="entry name" value="AA-adenyl-dom"/>
    <property type="match status" value="1"/>
</dbReference>
<sequence>MLFGRHRRHSGVDLLQVVVDWPVLLDPAAMRTAWRHAAARHPVLRTGFDWPLGDPPTQAVRPSAEVPVELHDWTGTPDRDLAAFLAADRGTGFDHAHPPLVRVTLITHRPGRHTVAITLHHAILDGRSVRHLLAEVFTEHDALAAGRAFTAPDRPAYRDFALWVASRPENGDRPFWRAHLAGATLPTPLPVLAPADGAPDRTPGSVRETALELTAAQTDALRATGVPMDTLVTAAWAATLRQHTDGDDVVFGSVRSCRRDTVDGADRMIGLLINTLPLRVPVAAGRPVRDWLAETGRRVTGLHDHRLTPLDRIQRWSGVPADRPLFDTLLMYDHRNLQSSLAATVPGWGGRRARVHRHPGPPVTLCVFGEPGVHALLYHDRHRLAPAAADALLHLFGAILTALPAHLDGYVRDLPGAGRLADPPAPARPACESPDTDNHDAPGTARAADPPGDAGGRGRAVLFGPDRPAALAGRTVVDLVVARVEARPDAVAVVAPDATLTYRELLERADRVAGGLLDAGVRPDTPVAVALPRSAALIVALLGVLRAGAGYLPLDPADPPDRTAAILDQAGDPITITAESIPDAAPRTRAAHPAGLAYVCHTSGSTGVPKAVGVPHAAVVRLVHEPGYLRLGPGERVLHLAPVAFDAATLEIWGSLASGATLVAAPPGPLGAAEVADVVRRERISVLWLTAGLFHQVVELAPDGLAGVGQLLAGGDVLDPAAVRRALRARNGQPLINGYGPTENTTFTTVHVLTGADEVPEPVPIGRPVPGTAVYLLDAALRPVPAGTPGDLYTGGTGLARGYLGRPAATARVFLPDPFRGVPGARMYRTGDRARLRADGTLEFLGRADDQVKIRGFRVEPGEAAAVLRRHPAVTDAAVVADGTGERRRLIGYYCVRDGVPVDDLAGFLSRHLPAYLRPAALVPLPALPLTPAGKLDRRALPAPPASASGAAPRGDVETRLAAIWCELLGVPAAGRDDDFFARGGNSLLATRLTFAVADAFHVDLPVRTVFDTPALRDIAAAIAARPPSDVDGPVARDRSAYRLTPPGAAPSAAPGSPVRDRSVPAGEAGPVAPDTATGNRDDAGPAAPGVAEGAAIRGAASGVGAHLVRPGGDWALWRWVGLRAAGFPIDTLTALGDPALGDAADALDDAGQRCDDARRALGHLLHLARAAAPPGERGPWNRAARHARRDTAPAPLPPRVSAAHSTPHDATASLTRKPAAPETREPAAPGVREPVAPGAREPAAPGARKSVAPGVREPVAPETPEPAAPEARQSAAPEASEPAPHRVSEVEYDALVAAHTAAVAAHAAHEEARERFAVAYERASAHRTDGLRRAAADPRFREAVAWQNRAALHTGVADVARPGGAGSQYRQHQALVATYLQRYCGKNDTIGFFGPVGWAEVTDAGPALGLRPAGLAARTVYFENWAVSALADRLAGDDRLQPWLVPRRMPFLRVDGDALLLPLTPPAPLDPDTARLLRAADGTRTAGEIAAALGADPDDVFRRLAGLRDARRISWSFEVPKEDVFPERALRARLAAVGDPAARARALAALDRLEAARDAVAAAAGDPDRLDAAITGLERTFTDLTGTAATRRAGKAYAGRTVVYEDCRSGTGVTLSTELVGTLWPSLSLLLASARWFTFAGAALFHRACADRYRELAARSGSPDVPFADFWLWAGDVLFDAPERLTGPVVRGLRERWSRILPAADRGRITADSAALADEVRRRFAAPRPGWSGAHQHSPDVMLAADGPDAIGRGDFHWVVGEVHPGVNTLRSALFVAQHPDPDRLRAAMLADLPRRRIVLAATGEEGGAPARITDGLVTGRDLRIVFGHDSGGLDPATALPVADCVLRDDGGVLTVASRDGRHRMPLAEVIGEPVMLQLLQRFDVLPPADHRPRVTVDRVVWSRESWTFPAAGLDFAHVADEADRFRRARAWQRAHRLPRHVFVVSPAEKKPFHLDLASLASVDVFARAVRRAGPDARLKLSEMLPGPDQTWLTGTDGRRHTAELRLVAVDTRRDHP</sequence>
<feature type="compositionally biased region" description="Low complexity" evidence="4">
    <location>
        <begin position="1269"/>
        <end position="1283"/>
    </location>
</feature>
<dbReference type="PROSITE" id="PS00455">
    <property type="entry name" value="AMP_BINDING"/>
    <property type="match status" value="1"/>
</dbReference>
<dbReference type="PANTHER" id="PTHR45527:SF1">
    <property type="entry name" value="FATTY ACID SYNTHASE"/>
    <property type="match status" value="1"/>
</dbReference>
<dbReference type="InterPro" id="IPR000873">
    <property type="entry name" value="AMP-dep_synth/lig_dom"/>
</dbReference>
<keyword evidence="7" id="KW-1185">Reference proteome</keyword>
<name>A0AAE3ZWT4_9ACTN</name>
<evidence type="ECO:0000256" key="4">
    <source>
        <dbReference type="SAM" id="MobiDB-lite"/>
    </source>
</evidence>
<dbReference type="InterPro" id="IPR010071">
    <property type="entry name" value="AA_adenyl_dom"/>
</dbReference>
<dbReference type="InterPro" id="IPR009081">
    <property type="entry name" value="PP-bd_ACP"/>
</dbReference>
<dbReference type="Gene3D" id="3.30.559.10">
    <property type="entry name" value="Chloramphenicol acetyltransferase-like domain"/>
    <property type="match status" value="1"/>
</dbReference>
<comment type="cofactor">
    <cofactor evidence="1">
        <name>pantetheine 4'-phosphate</name>
        <dbReference type="ChEBI" id="CHEBI:47942"/>
    </cofactor>
</comment>
<keyword evidence="2" id="KW-0596">Phosphopantetheine</keyword>
<proteinExistence type="predicted"/>
<dbReference type="GO" id="GO:0003824">
    <property type="term" value="F:catalytic activity"/>
    <property type="evidence" value="ECO:0007669"/>
    <property type="project" value="InterPro"/>
</dbReference>
<reference evidence="6 7" key="1">
    <citation type="submission" date="2023-07" db="EMBL/GenBank/DDBJ databases">
        <title>Sequencing the genomes of 1000 actinobacteria strains.</title>
        <authorList>
            <person name="Klenk H.-P."/>
        </authorList>
    </citation>
    <scope>NUCLEOTIDE SEQUENCE [LARGE SCALE GENOMIC DNA]</scope>
    <source>
        <strain evidence="6 7">DSM 44711</strain>
    </source>
</reference>
<dbReference type="InterPro" id="IPR001242">
    <property type="entry name" value="Condensation_dom"/>
</dbReference>
<feature type="compositionally biased region" description="Low complexity" evidence="4">
    <location>
        <begin position="1219"/>
        <end position="1249"/>
    </location>
</feature>
<dbReference type="GO" id="GO:0044550">
    <property type="term" value="P:secondary metabolite biosynthetic process"/>
    <property type="evidence" value="ECO:0007669"/>
    <property type="project" value="TreeGrafter"/>
</dbReference>
<accession>A0AAE3ZWT4</accession>